<reference evidence="1 2" key="1">
    <citation type="submission" date="2018-06" db="EMBL/GenBank/DDBJ databases">
        <authorList>
            <consortium name="Pathogen Informatics"/>
            <person name="Doyle S."/>
        </authorList>
    </citation>
    <scope>NUCLEOTIDE SEQUENCE [LARGE SCALE GENOMIC DNA]</scope>
    <source>
        <strain evidence="1 2">NCTC9128</strain>
    </source>
</reference>
<dbReference type="GO" id="GO:0004519">
    <property type="term" value="F:endonuclease activity"/>
    <property type="evidence" value="ECO:0007669"/>
    <property type="project" value="UniProtKB-KW"/>
</dbReference>
<evidence type="ECO:0000313" key="1">
    <source>
        <dbReference type="EMBL" id="SQC38789.1"/>
    </source>
</evidence>
<keyword evidence="1" id="KW-0255">Endonuclease</keyword>
<keyword evidence="1" id="KW-0540">Nuclease</keyword>
<keyword evidence="1" id="KW-0378">Hydrolase</keyword>
<protein>
    <submittedName>
        <fullName evidence="1">OLD family ATP-dependent endonuclease</fullName>
    </submittedName>
</protein>
<proteinExistence type="predicted"/>
<dbReference type="EMBL" id="UAWN01000013">
    <property type="protein sequence ID" value="SQC38789.1"/>
    <property type="molecule type" value="Genomic_DNA"/>
</dbReference>
<name>A0A2X3GQ40_KLEPN</name>
<gene>
    <name evidence="1" type="ORF">NCTC9128_04931</name>
</gene>
<organism evidence="1 2">
    <name type="scientific">Klebsiella pneumoniae</name>
    <dbReference type="NCBI Taxonomy" id="573"/>
    <lineage>
        <taxon>Bacteria</taxon>
        <taxon>Pseudomonadati</taxon>
        <taxon>Pseudomonadota</taxon>
        <taxon>Gammaproteobacteria</taxon>
        <taxon>Enterobacterales</taxon>
        <taxon>Enterobacteriaceae</taxon>
        <taxon>Klebsiella/Raoultella group</taxon>
        <taxon>Klebsiella</taxon>
        <taxon>Klebsiella pneumoniae complex</taxon>
    </lineage>
</organism>
<evidence type="ECO:0000313" key="2">
    <source>
        <dbReference type="Proteomes" id="UP000251088"/>
    </source>
</evidence>
<accession>A0A2X3GQ40</accession>
<dbReference type="AlphaFoldDB" id="A0A2X3GQ40"/>
<sequence length="36" mass="4123">MTFIIGWRRIPDNVPMNMRRVITKAIHRSSKAGPGD</sequence>
<dbReference type="Proteomes" id="UP000251088">
    <property type="component" value="Unassembled WGS sequence"/>
</dbReference>